<comment type="catalytic activity">
    <reaction evidence="8 9">
        <text>hydroxymethylbilane = uroporphyrinogen III + H2O</text>
        <dbReference type="Rhea" id="RHEA:18965"/>
        <dbReference type="ChEBI" id="CHEBI:15377"/>
        <dbReference type="ChEBI" id="CHEBI:57308"/>
        <dbReference type="ChEBI" id="CHEBI:57845"/>
        <dbReference type="EC" id="4.2.1.75"/>
    </reaction>
</comment>
<evidence type="ECO:0000313" key="12">
    <source>
        <dbReference type="Proteomes" id="UP000326287"/>
    </source>
</evidence>
<dbReference type="OrthoDB" id="9787650at2"/>
<evidence type="ECO:0000256" key="4">
    <source>
        <dbReference type="ARBA" id="ARBA00023239"/>
    </source>
</evidence>
<dbReference type="EMBL" id="CP036422">
    <property type="protein sequence ID" value="QFU77118.1"/>
    <property type="molecule type" value="Genomic_DNA"/>
</dbReference>
<organism evidence="11 12">
    <name type="scientific">Halioglobus maricola</name>
    <dbReference type="NCBI Taxonomy" id="2601894"/>
    <lineage>
        <taxon>Bacteria</taxon>
        <taxon>Pseudomonadati</taxon>
        <taxon>Pseudomonadota</taxon>
        <taxon>Gammaproteobacteria</taxon>
        <taxon>Cellvibrionales</taxon>
        <taxon>Halieaceae</taxon>
        <taxon>Halioglobus</taxon>
    </lineage>
</organism>
<dbReference type="KEGG" id="halc:EY643_16460"/>
<dbReference type="EC" id="4.2.1.75" evidence="3 9"/>
<evidence type="ECO:0000256" key="1">
    <source>
        <dbReference type="ARBA" id="ARBA00004772"/>
    </source>
</evidence>
<dbReference type="PANTHER" id="PTHR38042:SF1">
    <property type="entry name" value="UROPORPHYRINOGEN-III SYNTHASE, CHLOROPLASTIC"/>
    <property type="match status" value="1"/>
</dbReference>
<evidence type="ECO:0000256" key="6">
    <source>
        <dbReference type="ARBA" id="ARBA00037589"/>
    </source>
</evidence>
<keyword evidence="12" id="KW-1185">Reference proteome</keyword>
<dbReference type="GO" id="GO:0006782">
    <property type="term" value="P:protoporphyrinogen IX biosynthetic process"/>
    <property type="evidence" value="ECO:0007669"/>
    <property type="project" value="UniProtKB-UniRule"/>
</dbReference>
<evidence type="ECO:0000256" key="8">
    <source>
        <dbReference type="ARBA" id="ARBA00048617"/>
    </source>
</evidence>
<dbReference type="Pfam" id="PF02602">
    <property type="entry name" value="HEM4"/>
    <property type="match status" value="1"/>
</dbReference>
<keyword evidence="5 9" id="KW-0627">Porphyrin biosynthesis</keyword>
<dbReference type="InterPro" id="IPR036108">
    <property type="entry name" value="4pyrrol_syn_uPrphyn_synt_sf"/>
</dbReference>
<keyword evidence="4 9" id="KW-0456">Lyase</keyword>
<dbReference type="InterPro" id="IPR039793">
    <property type="entry name" value="UROS/Hem4"/>
</dbReference>
<evidence type="ECO:0000313" key="11">
    <source>
        <dbReference type="EMBL" id="QFU77118.1"/>
    </source>
</evidence>
<proteinExistence type="inferred from homology"/>
<dbReference type="PANTHER" id="PTHR38042">
    <property type="entry name" value="UROPORPHYRINOGEN-III SYNTHASE, CHLOROPLASTIC"/>
    <property type="match status" value="1"/>
</dbReference>
<dbReference type="GO" id="GO:0004852">
    <property type="term" value="F:uroporphyrinogen-III synthase activity"/>
    <property type="evidence" value="ECO:0007669"/>
    <property type="project" value="UniProtKB-UniRule"/>
</dbReference>
<gene>
    <name evidence="11" type="ORF">EY643_16460</name>
</gene>
<dbReference type="AlphaFoldDB" id="A0A5P9NQH7"/>
<dbReference type="Proteomes" id="UP000326287">
    <property type="component" value="Chromosome"/>
</dbReference>
<dbReference type="Gene3D" id="3.40.50.10090">
    <property type="match status" value="2"/>
</dbReference>
<dbReference type="CDD" id="cd06578">
    <property type="entry name" value="HemD"/>
    <property type="match status" value="1"/>
</dbReference>
<evidence type="ECO:0000256" key="5">
    <source>
        <dbReference type="ARBA" id="ARBA00023244"/>
    </source>
</evidence>
<protein>
    <recommendedName>
        <fullName evidence="7 9">Uroporphyrinogen-III synthase</fullName>
        <ecNumber evidence="3 9">4.2.1.75</ecNumber>
    </recommendedName>
</protein>
<sequence>MATELPAVLVTRPSGQGDSLKGRLRQLGYRPLHQPMLELTALEEVSPQQRQLLLDLDLYEHVIFISANAVRFGFSLIDDYWPQLPAGLGWYAIGGITAGLLAERGLDVIEPGAEMSSEGLLAVESLQDVAGARVLIVKGQGGRDTLRRELDARGARVDELACYTRRCPVLPAGELGELLSREQIETVLISSGEGLQNMLTLLSEEESTKFRDIRLVVPSPRVEKQAREAGFTQVKTAANASDEAMLAAL</sequence>
<evidence type="ECO:0000256" key="7">
    <source>
        <dbReference type="ARBA" id="ARBA00040167"/>
    </source>
</evidence>
<accession>A0A5P9NQH7</accession>
<feature type="domain" description="Tetrapyrrole biosynthesis uroporphyrinogen III synthase" evidence="10">
    <location>
        <begin position="19"/>
        <end position="246"/>
    </location>
</feature>
<dbReference type="RefSeq" id="WP_153240256.1">
    <property type="nucleotide sequence ID" value="NZ_CP036422.1"/>
</dbReference>
<reference evidence="11 12" key="1">
    <citation type="submission" date="2019-02" db="EMBL/GenBank/DDBJ databases">
        <authorList>
            <person name="Li S.-H."/>
        </authorList>
    </citation>
    <scope>NUCLEOTIDE SEQUENCE [LARGE SCALE GENOMIC DNA]</scope>
    <source>
        <strain evidence="11 12">IMCC14385</strain>
    </source>
</reference>
<dbReference type="InterPro" id="IPR003754">
    <property type="entry name" value="4pyrrol_synth_uPrphyn_synth"/>
</dbReference>
<evidence type="ECO:0000259" key="10">
    <source>
        <dbReference type="Pfam" id="PF02602"/>
    </source>
</evidence>
<evidence type="ECO:0000256" key="3">
    <source>
        <dbReference type="ARBA" id="ARBA00013109"/>
    </source>
</evidence>
<dbReference type="GO" id="GO:0006780">
    <property type="term" value="P:uroporphyrinogen III biosynthetic process"/>
    <property type="evidence" value="ECO:0007669"/>
    <property type="project" value="UniProtKB-UniRule"/>
</dbReference>
<comment type="similarity">
    <text evidence="2 9">Belongs to the uroporphyrinogen-III synthase family.</text>
</comment>
<dbReference type="UniPathway" id="UPA00251">
    <property type="reaction ID" value="UER00320"/>
</dbReference>
<evidence type="ECO:0000256" key="9">
    <source>
        <dbReference type="RuleBase" id="RU366031"/>
    </source>
</evidence>
<comment type="function">
    <text evidence="6 9">Catalyzes cyclization of the linear tetrapyrrole, hydroxymethylbilane, to the macrocyclic uroporphyrinogen III.</text>
</comment>
<name>A0A5P9NQH7_9GAMM</name>
<comment type="pathway">
    <text evidence="1 9">Porphyrin-containing compound metabolism; protoporphyrin-IX biosynthesis; coproporphyrinogen-III from 5-aminolevulinate: step 3/4.</text>
</comment>
<dbReference type="SUPFAM" id="SSF69618">
    <property type="entry name" value="HemD-like"/>
    <property type="match status" value="1"/>
</dbReference>
<evidence type="ECO:0000256" key="2">
    <source>
        <dbReference type="ARBA" id="ARBA00008133"/>
    </source>
</evidence>